<gene>
    <name evidence="1" type="ORF">NCTC8139_00692</name>
</gene>
<evidence type="ECO:0000313" key="2">
    <source>
        <dbReference type="Proteomes" id="UP000360750"/>
    </source>
</evidence>
<sequence>MLASTSVGQEGIDFHWWCSAITHWNTPANPVDFEQREGRVNRFSGHAIRRNLAYRHGSEMLRADHPWRAAYELGRDEQDRYGEFAPHWVYPGPATIERHLSPYPLSVDIARLERLKSDLALYRLTFGQPRQEDMLELLRRRGLDTDPDRLDEMRIDLSPPLGRR</sequence>
<dbReference type="EMBL" id="CAACYD010000005">
    <property type="protein sequence ID" value="VFA81747.1"/>
    <property type="molecule type" value="Genomic_DNA"/>
</dbReference>
<comment type="caution">
    <text evidence="1">The sequence shown here is derived from an EMBL/GenBank/DDBJ whole genome shotgun (WGS) entry which is preliminary data.</text>
</comment>
<protein>
    <submittedName>
        <fullName evidence="1">Uncharacterized protein</fullName>
    </submittedName>
</protein>
<name>A0ABD7UZB5_9ACTN</name>
<dbReference type="AlphaFoldDB" id="A0ABD7UZB5"/>
<evidence type="ECO:0000313" key="1">
    <source>
        <dbReference type="EMBL" id="VFA81747.1"/>
    </source>
</evidence>
<dbReference type="InterPro" id="IPR027417">
    <property type="entry name" value="P-loop_NTPase"/>
</dbReference>
<reference evidence="1 2" key="1">
    <citation type="submission" date="2019-02" db="EMBL/GenBank/DDBJ databases">
        <authorList>
            <consortium name="Pathogen Informatics"/>
        </authorList>
    </citation>
    <scope>NUCLEOTIDE SEQUENCE [LARGE SCALE GENOMIC DNA]</scope>
    <source>
        <strain evidence="1 2">3012STDY6756503</strain>
    </source>
</reference>
<dbReference type="Proteomes" id="UP000360750">
    <property type="component" value="Unassembled WGS sequence"/>
</dbReference>
<organism evidence="1 2">
    <name type="scientific">Gordonia paraffinivorans</name>
    <dbReference type="NCBI Taxonomy" id="175628"/>
    <lineage>
        <taxon>Bacteria</taxon>
        <taxon>Bacillati</taxon>
        <taxon>Actinomycetota</taxon>
        <taxon>Actinomycetes</taxon>
        <taxon>Mycobacteriales</taxon>
        <taxon>Gordoniaceae</taxon>
        <taxon>Gordonia</taxon>
    </lineage>
</organism>
<dbReference type="SUPFAM" id="SSF52540">
    <property type="entry name" value="P-loop containing nucleoside triphosphate hydrolases"/>
    <property type="match status" value="1"/>
</dbReference>
<proteinExistence type="predicted"/>
<dbReference type="Gene3D" id="3.40.50.300">
    <property type="entry name" value="P-loop containing nucleotide triphosphate hydrolases"/>
    <property type="match status" value="1"/>
</dbReference>
<accession>A0ABD7UZB5</accession>